<dbReference type="EMBL" id="JAAMPC010000006">
    <property type="protein sequence ID" value="KAG2307272.1"/>
    <property type="molecule type" value="Genomic_DNA"/>
</dbReference>
<protein>
    <submittedName>
        <fullName evidence="1">Uncharacterized protein</fullName>
    </submittedName>
</protein>
<evidence type="ECO:0000313" key="1">
    <source>
        <dbReference type="EMBL" id="KAG2307272.1"/>
    </source>
</evidence>
<evidence type="ECO:0000313" key="2">
    <source>
        <dbReference type="Proteomes" id="UP000886595"/>
    </source>
</evidence>
<sequence>MPCLSTIKWYARYGATSIEQIMGKEVCVKATSGAPDVLGYSPFSQRLLLTLEEKKLPLQDSSH</sequence>
<accession>A0A8X7SJJ3</accession>
<gene>
    <name evidence="1" type="ORF">Bca52824_027020</name>
</gene>
<dbReference type="Proteomes" id="UP000886595">
    <property type="component" value="Unassembled WGS sequence"/>
</dbReference>
<proteinExistence type="predicted"/>
<reference evidence="1 2" key="1">
    <citation type="submission" date="2020-02" db="EMBL/GenBank/DDBJ databases">
        <authorList>
            <person name="Ma Q."/>
            <person name="Huang Y."/>
            <person name="Song X."/>
            <person name="Pei D."/>
        </authorList>
    </citation>
    <scope>NUCLEOTIDE SEQUENCE [LARGE SCALE GENOMIC DNA]</scope>
    <source>
        <strain evidence="1">Sxm20200214</strain>
        <tissue evidence="1">Leaf</tissue>
    </source>
</reference>
<dbReference type="AlphaFoldDB" id="A0A8X7SJJ3"/>
<name>A0A8X7SJJ3_BRACI</name>
<dbReference type="Gene3D" id="3.40.30.10">
    <property type="entry name" value="Glutaredoxin"/>
    <property type="match status" value="1"/>
</dbReference>
<keyword evidence="2" id="KW-1185">Reference proteome</keyword>
<comment type="caution">
    <text evidence="1">The sequence shown here is derived from an EMBL/GenBank/DDBJ whole genome shotgun (WGS) entry which is preliminary data.</text>
</comment>
<organism evidence="1 2">
    <name type="scientific">Brassica carinata</name>
    <name type="common">Ethiopian mustard</name>
    <name type="synonym">Abyssinian cabbage</name>
    <dbReference type="NCBI Taxonomy" id="52824"/>
    <lineage>
        <taxon>Eukaryota</taxon>
        <taxon>Viridiplantae</taxon>
        <taxon>Streptophyta</taxon>
        <taxon>Embryophyta</taxon>
        <taxon>Tracheophyta</taxon>
        <taxon>Spermatophyta</taxon>
        <taxon>Magnoliopsida</taxon>
        <taxon>eudicotyledons</taxon>
        <taxon>Gunneridae</taxon>
        <taxon>Pentapetalae</taxon>
        <taxon>rosids</taxon>
        <taxon>malvids</taxon>
        <taxon>Brassicales</taxon>
        <taxon>Brassicaceae</taxon>
        <taxon>Brassiceae</taxon>
        <taxon>Brassica</taxon>
    </lineage>
</organism>